<dbReference type="GO" id="GO:0004337">
    <property type="term" value="F:(2E,6E)-farnesyl diphosphate synthase activity"/>
    <property type="evidence" value="ECO:0007669"/>
    <property type="project" value="TreeGrafter"/>
</dbReference>
<dbReference type="PANTHER" id="PTHR11525:SF0">
    <property type="entry name" value="FARNESYL PYROPHOSPHATE SYNTHASE"/>
    <property type="match status" value="1"/>
</dbReference>
<dbReference type="EMBL" id="AJWK01004617">
    <property type="status" value="NOT_ANNOTATED_CDS"/>
    <property type="molecule type" value="Genomic_DNA"/>
</dbReference>
<reference evidence="6" key="1">
    <citation type="submission" date="2020-05" db="UniProtKB">
        <authorList>
            <consortium name="EnsemblMetazoa"/>
        </authorList>
    </citation>
    <scope>IDENTIFICATION</scope>
    <source>
        <strain evidence="6">Jacobina</strain>
    </source>
</reference>
<dbReference type="VEuPathDB" id="VectorBase:LLONM1_005126"/>
<dbReference type="GO" id="GO:0046872">
    <property type="term" value="F:metal ion binding"/>
    <property type="evidence" value="ECO:0007669"/>
    <property type="project" value="UniProtKB-KW"/>
</dbReference>
<keyword evidence="7" id="KW-1185">Reference proteome</keyword>
<evidence type="ECO:0000313" key="6">
    <source>
        <dbReference type="EnsemblMetazoa" id="LLOJ001265-PA"/>
    </source>
</evidence>
<evidence type="ECO:0000256" key="5">
    <source>
        <dbReference type="ARBA" id="ARBA00033740"/>
    </source>
</evidence>
<dbReference type="AlphaFoldDB" id="A0A1B0ESD5"/>
<keyword evidence="2" id="KW-0808">Transferase</keyword>
<evidence type="ECO:0000256" key="2">
    <source>
        <dbReference type="ARBA" id="ARBA00022679"/>
    </source>
</evidence>
<accession>A0A1B0ESD5</accession>
<dbReference type="PANTHER" id="PTHR11525">
    <property type="entry name" value="FARNESYL-PYROPHOSPHATE SYNTHETASE"/>
    <property type="match status" value="1"/>
</dbReference>
<dbReference type="EnsemblMetazoa" id="LLOJ001265-RA">
    <property type="protein sequence ID" value="LLOJ001265-PA"/>
    <property type="gene ID" value="LLOJ001265"/>
</dbReference>
<protein>
    <recommendedName>
        <fullName evidence="8">Polyprenyl synthetase</fullName>
    </recommendedName>
</protein>
<dbReference type="InterPro" id="IPR000092">
    <property type="entry name" value="Polyprenyl_synt"/>
</dbReference>
<organism evidence="6 7">
    <name type="scientific">Lutzomyia longipalpis</name>
    <name type="common">Sand fly</name>
    <dbReference type="NCBI Taxonomy" id="7200"/>
    <lineage>
        <taxon>Eukaryota</taxon>
        <taxon>Metazoa</taxon>
        <taxon>Ecdysozoa</taxon>
        <taxon>Arthropoda</taxon>
        <taxon>Hexapoda</taxon>
        <taxon>Insecta</taxon>
        <taxon>Pterygota</taxon>
        <taxon>Neoptera</taxon>
        <taxon>Endopterygota</taxon>
        <taxon>Diptera</taxon>
        <taxon>Nematocera</taxon>
        <taxon>Psychodoidea</taxon>
        <taxon>Psychodidae</taxon>
        <taxon>Lutzomyia</taxon>
        <taxon>Lutzomyia</taxon>
    </lineage>
</organism>
<dbReference type="VEuPathDB" id="VectorBase:LLOJ001265"/>
<proteinExistence type="predicted"/>
<keyword evidence="3" id="KW-0479">Metal-binding</keyword>
<evidence type="ECO:0008006" key="8">
    <source>
        <dbReference type="Google" id="ProtNLM"/>
    </source>
</evidence>
<dbReference type="InterPro" id="IPR039702">
    <property type="entry name" value="FPS1-like"/>
</dbReference>
<dbReference type="GO" id="GO:0042811">
    <property type="term" value="P:pheromone biosynthetic process"/>
    <property type="evidence" value="ECO:0007669"/>
    <property type="project" value="UniProtKB-ARBA"/>
</dbReference>
<comment type="pathway">
    <text evidence="5">Pheromone biosynthesis.</text>
</comment>
<dbReference type="SUPFAM" id="SSF48576">
    <property type="entry name" value="Terpenoid synthases"/>
    <property type="match status" value="1"/>
</dbReference>
<dbReference type="Gene3D" id="1.10.600.10">
    <property type="entry name" value="Farnesyl Diphosphate Synthase"/>
    <property type="match status" value="1"/>
</dbReference>
<dbReference type="Proteomes" id="UP000092461">
    <property type="component" value="Unassembled WGS sequence"/>
</dbReference>
<dbReference type="GO" id="GO:0045337">
    <property type="term" value="P:farnesyl diphosphate biosynthetic process"/>
    <property type="evidence" value="ECO:0007669"/>
    <property type="project" value="TreeGrafter"/>
</dbReference>
<dbReference type="GO" id="GO:0004161">
    <property type="term" value="F:dimethylallyltranstransferase activity"/>
    <property type="evidence" value="ECO:0007669"/>
    <property type="project" value="TreeGrafter"/>
</dbReference>
<keyword evidence="4" id="KW-0460">Magnesium</keyword>
<evidence type="ECO:0000256" key="4">
    <source>
        <dbReference type="ARBA" id="ARBA00022842"/>
    </source>
</evidence>
<dbReference type="InterPro" id="IPR008949">
    <property type="entry name" value="Isoprenoid_synthase_dom_sf"/>
</dbReference>
<evidence type="ECO:0000313" key="7">
    <source>
        <dbReference type="Proteomes" id="UP000092461"/>
    </source>
</evidence>
<evidence type="ECO:0000256" key="1">
    <source>
        <dbReference type="ARBA" id="ARBA00001946"/>
    </source>
</evidence>
<name>A0A1B0ESD5_LUTLO</name>
<dbReference type="Pfam" id="PF00348">
    <property type="entry name" value="polyprenyl_synt"/>
    <property type="match status" value="1"/>
</dbReference>
<dbReference type="GO" id="GO:0005737">
    <property type="term" value="C:cytoplasm"/>
    <property type="evidence" value="ECO:0007669"/>
    <property type="project" value="TreeGrafter"/>
</dbReference>
<sequence length="163" mass="18528">MNLITNFTGYIPVALAMTLAGYPNLEPLHEARAIHKDLGLFYIVQNDYMDCFGDPEVTGKVGSDIQEGKCRWLSFACMEVATPEQKATMSAHYGKDSAESVAIIKQLYIDLNLPKIYDEYTTKIHERLMMNIANLSDEGLRKVFLKFAETIYYAKNMNLPLFK</sequence>
<comment type="cofactor">
    <cofactor evidence="1">
        <name>Mg(2+)</name>
        <dbReference type="ChEBI" id="CHEBI:18420"/>
    </cofactor>
</comment>
<evidence type="ECO:0000256" key="3">
    <source>
        <dbReference type="ARBA" id="ARBA00022723"/>
    </source>
</evidence>